<dbReference type="Gene3D" id="3.40.30.10">
    <property type="entry name" value="Glutaredoxin"/>
    <property type="match status" value="1"/>
</dbReference>
<dbReference type="OrthoDB" id="9809746at2"/>
<dbReference type="InterPro" id="IPR013766">
    <property type="entry name" value="Thioredoxin_domain"/>
</dbReference>
<dbReference type="STRING" id="92487.SAMN02745130_03658"/>
<dbReference type="InterPro" id="IPR047262">
    <property type="entry name" value="PRX-like1"/>
</dbReference>
<evidence type="ECO:0000259" key="1">
    <source>
        <dbReference type="PROSITE" id="PS51352"/>
    </source>
</evidence>
<dbReference type="PANTHER" id="PTHR43640">
    <property type="entry name" value="OS07G0260300 PROTEIN"/>
    <property type="match status" value="1"/>
</dbReference>
<dbReference type="GO" id="GO:0016491">
    <property type="term" value="F:oxidoreductase activity"/>
    <property type="evidence" value="ECO:0007669"/>
    <property type="project" value="InterPro"/>
</dbReference>
<reference evidence="2 3" key="1">
    <citation type="submission" date="2017-02" db="EMBL/GenBank/DDBJ databases">
        <authorList>
            <person name="Peterson S.W."/>
        </authorList>
    </citation>
    <scope>NUCLEOTIDE SEQUENCE [LARGE SCALE GENOMIC DNA]</scope>
    <source>
        <strain evidence="2 3">ATCC 49788</strain>
    </source>
</reference>
<evidence type="ECO:0000313" key="2">
    <source>
        <dbReference type="EMBL" id="SKA94498.1"/>
    </source>
</evidence>
<proteinExistence type="predicted"/>
<keyword evidence="3" id="KW-1185">Reference proteome</keyword>
<gene>
    <name evidence="2" type="ORF">SAMN02745130_03658</name>
</gene>
<dbReference type="AlphaFoldDB" id="A0A1T4XZ44"/>
<dbReference type="Pfam" id="PF00578">
    <property type="entry name" value="AhpC-TSA"/>
    <property type="match status" value="1"/>
</dbReference>
<evidence type="ECO:0000313" key="3">
    <source>
        <dbReference type="Proteomes" id="UP000190460"/>
    </source>
</evidence>
<dbReference type="InterPro" id="IPR036249">
    <property type="entry name" value="Thioredoxin-like_sf"/>
</dbReference>
<dbReference type="EMBL" id="FUYB01000027">
    <property type="protein sequence ID" value="SKA94498.1"/>
    <property type="molecule type" value="Genomic_DNA"/>
</dbReference>
<feature type="domain" description="Thioredoxin" evidence="1">
    <location>
        <begin position="9"/>
        <end position="164"/>
    </location>
</feature>
<dbReference type="InterPro" id="IPR000866">
    <property type="entry name" value="AhpC/TSA"/>
</dbReference>
<dbReference type="CDD" id="cd02969">
    <property type="entry name" value="PRX_like1"/>
    <property type="match status" value="1"/>
</dbReference>
<sequence length="192" mass="21164">MARTPSTMLALGTSAPDFSLPEPATGKTVALKDFQGKPLLVAFICNHCPYVLHIQTAFARLAEEYQAKGVAIVAINANDVANYPDDSPENMVQQVNDVPYTFPYLFDESQQIAKAYQAACTPDFFVFDVEHKLYYRGQFDDSRPRNDEPVTGQDMRDALDSLLVGMAAPENQLASLGCNIKWKAGNEPGYFG</sequence>
<dbReference type="Proteomes" id="UP000190460">
    <property type="component" value="Unassembled WGS sequence"/>
</dbReference>
<name>A0A1T4XZ44_9GAMM</name>
<protein>
    <submittedName>
        <fullName evidence="2">AhpC/TSA family protein</fullName>
    </submittedName>
</protein>
<accession>A0A1T4XZ44</accession>
<dbReference type="PANTHER" id="PTHR43640:SF1">
    <property type="entry name" value="THIOREDOXIN-DEPENDENT PEROXIREDOXIN"/>
    <property type="match status" value="1"/>
</dbReference>
<organism evidence="2 3">
    <name type="scientific">Thiothrix eikelboomii</name>
    <dbReference type="NCBI Taxonomy" id="92487"/>
    <lineage>
        <taxon>Bacteria</taxon>
        <taxon>Pseudomonadati</taxon>
        <taxon>Pseudomonadota</taxon>
        <taxon>Gammaproteobacteria</taxon>
        <taxon>Thiotrichales</taxon>
        <taxon>Thiotrichaceae</taxon>
        <taxon>Thiothrix</taxon>
    </lineage>
</organism>
<dbReference type="SUPFAM" id="SSF52833">
    <property type="entry name" value="Thioredoxin-like"/>
    <property type="match status" value="1"/>
</dbReference>
<dbReference type="RefSeq" id="WP_078924098.1">
    <property type="nucleotide sequence ID" value="NZ_FUYB01000027.1"/>
</dbReference>
<dbReference type="GO" id="GO:0016209">
    <property type="term" value="F:antioxidant activity"/>
    <property type="evidence" value="ECO:0007669"/>
    <property type="project" value="InterPro"/>
</dbReference>
<dbReference type="PROSITE" id="PS51352">
    <property type="entry name" value="THIOREDOXIN_2"/>
    <property type="match status" value="1"/>
</dbReference>